<keyword evidence="2" id="KW-1185">Reference proteome</keyword>
<organism evidence="1 2">
    <name type="scientific">Hypsizygus marmoreus</name>
    <name type="common">White beech mushroom</name>
    <name type="synonym">Agaricus marmoreus</name>
    <dbReference type="NCBI Taxonomy" id="39966"/>
    <lineage>
        <taxon>Eukaryota</taxon>
        <taxon>Fungi</taxon>
        <taxon>Dikarya</taxon>
        <taxon>Basidiomycota</taxon>
        <taxon>Agaricomycotina</taxon>
        <taxon>Agaricomycetes</taxon>
        <taxon>Agaricomycetidae</taxon>
        <taxon>Agaricales</taxon>
        <taxon>Tricholomatineae</taxon>
        <taxon>Lyophyllaceae</taxon>
        <taxon>Hypsizygus</taxon>
    </lineage>
</organism>
<reference evidence="1" key="1">
    <citation type="submission" date="2018-04" db="EMBL/GenBank/DDBJ databases">
        <title>Whole genome sequencing of Hypsizygus marmoreus.</title>
        <authorList>
            <person name="Choi I.-G."/>
            <person name="Min B."/>
            <person name="Kim J.-G."/>
            <person name="Kim S."/>
            <person name="Oh Y.-L."/>
            <person name="Kong W.-S."/>
            <person name="Park H."/>
            <person name="Jeong J."/>
            <person name="Song E.-S."/>
        </authorList>
    </citation>
    <scope>NUCLEOTIDE SEQUENCE [LARGE SCALE GENOMIC DNA]</scope>
    <source>
        <strain evidence="1">51987-8</strain>
    </source>
</reference>
<dbReference type="Proteomes" id="UP000076154">
    <property type="component" value="Unassembled WGS sequence"/>
</dbReference>
<accession>A0A369J183</accession>
<dbReference type="EMBL" id="LUEZ02000138">
    <property type="protein sequence ID" value="RDB15758.1"/>
    <property type="molecule type" value="Genomic_DNA"/>
</dbReference>
<evidence type="ECO:0000313" key="2">
    <source>
        <dbReference type="Proteomes" id="UP000076154"/>
    </source>
</evidence>
<name>A0A369J183_HYPMA</name>
<comment type="caution">
    <text evidence="1">The sequence shown here is derived from an EMBL/GenBank/DDBJ whole genome shotgun (WGS) entry which is preliminary data.</text>
</comment>
<dbReference type="InParanoid" id="A0A369J183"/>
<protein>
    <submittedName>
        <fullName evidence="1">Uncharacterized protein</fullName>
    </submittedName>
</protein>
<dbReference type="AlphaFoldDB" id="A0A369J183"/>
<gene>
    <name evidence="1" type="ORF">Hypma_003695</name>
</gene>
<evidence type="ECO:0000313" key="1">
    <source>
        <dbReference type="EMBL" id="RDB15758.1"/>
    </source>
</evidence>
<proteinExistence type="predicted"/>
<sequence>MCKQAPDTQRSPRVCDIVDDVGRRAAVPREVLQEYRSKPVKAELVVGRPAACDRGMKPVQSDYPFLAAYSLRKHKYREEDLNAISTLHARHDLPLG</sequence>